<keyword evidence="1" id="KW-0255">Endonuclease</keyword>
<dbReference type="RefSeq" id="WP_376847525.1">
    <property type="nucleotide sequence ID" value="NZ_JBHSFW010000021.1"/>
</dbReference>
<dbReference type="Pfam" id="PF12639">
    <property type="entry name" value="Colicin-DNase"/>
    <property type="match status" value="1"/>
</dbReference>
<sequence>MQVNNYIKIQSNPNLKNKFTEDEIELFKNGIVPERFIWHHHQDPGRMQLVDFETHRKTGHTDGYKIWGPESK</sequence>
<evidence type="ECO:0000313" key="1">
    <source>
        <dbReference type="EMBL" id="MFC4620415.1"/>
    </source>
</evidence>
<dbReference type="GO" id="GO:0004519">
    <property type="term" value="F:endonuclease activity"/>
    <property type="evidence" value="ECO:0007669"/>
    <property type="project" value="UniProtKB-KW"/>
</dbReference>
<name>A0ABV9GT21_9BACL</name>
<reference evidence="2" key="1">
    <citation type="journal article" date="2019" name="Int. J. Syst. Evol. Microbiol.">
        <title>The Global Catalogue of Microorganisms (GCM) 10K type strain sequencing project: providing services to taxonomists for standard genome sequencing and annotation.</title>
        <authorList>
            <consortium name="The Broad Institute Genomics Platform"/>
            <consortium name="The Broad Institute Genome Sequencing Center for Infectious Disease"/>
            <person name="Wu L."/>
            <person name="Ma J."/>
        </authorList>
    </citation>
    <scope>NUCLEOTIDE SEQUENCE [LARGE SCALE GENOMIC DNA]</scope>
    <source>
        <strain evidence="2">CGMCC 1.16306</strain>
    </source>
</reference>
<dbReference type="EMBL" id="JBHSFW010000021">
    <property type="protein sequence ID" value="MFC4620415.1"/>
    <property type="molecule type" value="Genomic_DNA"/>
</dbReference>
<accession>A0ABV9GT21</accession>
<gene>
    <name evidence="1" type="ORF">ACFO4N_17075</name>
</gene>
<keyword evidence="1" id="KW-0540">Nuclease</keyword>
<keyword evidence="2" id="KW-1185">Reference proteome</keyword>
<evidence type="ECO:0000313" key="2">
    <source>
        <dbReference type="Proteomes" id="UP001596022"/>
    </source>
</evidence>
<proteinExistence type="predicted"/>
<dbReference type="Proteomes" id="UP001596022">
    <property type="component" value="Unassembled WGS sequence"/>
</dbReference>
<organism evidence="1 2">
    <name type="scientific">Camelliibacillus cellulosilyticus</name>
    <dbReference type="NCBI Taxonomy" id="2174486"/>
    <lineage>
        <taxon>Bacteria</taxon>
        <taxon>Bacillati</taxon>
        <taxon>Bacillota</taxon>
        <taxon>Bacilli</taxon>
        <taxon>Bacillales</taxon>
        <taxon>Sporolactobacillaceae</taxon>
        <taxon>Camelliibacillus</taxon>
    </lineage>
</organism>
<protein>
    <submittedName>
        <fullName evidence="1">HNH endonuclease</fullName>
    </submittedName>
</protein>
<keyword evidence="1" id="KW-0378">Hydrolase</keyword>
<comment type="caution">
    <text evidence="1">The sequence shown here is derived from an EMBL/GenBank/DDBJ whole genome shotgun (WGS) entry which is preliminary data.</text>
</comment>